<organism evidence="1 2">
    <name type="scientific">Pseudomonas phage SL2</name>
    <dbReference type="NCBI Taxonomy" id="2041345"/>
    <lineage>
        <taxon>Viruses</taxon>
        <taxon>Duplodnaviria</taxon>
        <taxon>Heunggongvirae</taxon>
        <taxon>Uroviricota</taxon>
        <taxon>Caudoviricetes</taxon>
        <taxon>Chimalliviridae</taxon>
        <taxon>Phikzvirus</taxon>
        <taxon>Phikzvirus SL2</taxon>
    </lineage>
</organism>
<evidence type="ECO:0000313" key="2">
    <source>
        <dbReference type="Proteomes" id="UP000242032"/>
    </source>
</evidence>
<sequence length="319" mass="37261">MLLNQSNRDNLMHTEHSLKISKKINFLVQVEARINELYQQRQNMSIDQFSKEFFNESPDVVKQAITELYTTYPFQDETNPKRQNLRLAIFIHDNDVSWISSILGVDEFNNVLRHADIFYNYVSSCETVVQRNYYASLPDYRGYMYAIYEEAFNRVAPLVNKYLDIDAHDSVSFLETPHVLPKKSVSIKDIIDPFGPYKPNYCISDIYSAQATQVTENTYIAVNTFIRTEVYERLCAEGDTVDKIVISDKQSIINDEDYIKLVQDKINAFHKEMVDNDFILYAPFNMSRLIYVMKAKYPIKVTISCKGFKHIGKFIAYKK</sequence>
<gene>
    <name evidence="1" type="ORF">SL2_166</name>
</gene>
<accession>A0A2D1GQZ0</accession>
<keyword evidence="2" id="KW-1185">Reference proteome</keyword>
<name>A0A2D1GQZ0_9CAUD</name>
<dbReference type="Proteomes" id="UP000242032">
    <property type="component" value="Segment"/>
</dbReference>
<proteinExistence type="predicted"/>
<reference evidence="1 2" key="1">
    <citation type="journal article" date="2017" name="Viruses">
        <title>Differential Effect of Newly Isolated Phages Belonging to PB1-Like, phiKZ-Like and LUZ24-Like Viruses against Multi-Drug Resistant Pseudomonas aeruginosa under Varying Growth Conditions.</title>
        <authorList>
            <person name="Latz S."/>
            <person name="Kruttgen A."/>
            <person name="Hafner H."/>
            <person name="Buhl E.M."/>
            <person name="Ritter K."/>
            <person name="Horz H.P."/>
        </authorList>
    </citation>
    <scope>NUCLEOTIDE SEQUENCE [LARGE SCALE GENOMIC DNA]</scope>
</reference>
<protein>
    <submittedName>
        <fullName evidence="1">Uncharacterized protein</fullName>
    </submittedName>
</protein>
<dbReference type="EMBL" id="MF805716">
    <property type="protein sequence ID" value="ATN94743.1"/>
    <property type="molecule type" value="Genomic_DNA"/>
</dbReference>
<evidence type="ECO:0000313" key="1">
    <source>
        <dbReference type="EMBL" id="ATN94743.1"/>
    </source>
</evidence>